<dbReference type="EMBL" id="CAXDID020000363">
    <property type="protein sequence ID" value="CAL6082343.1"/>
    <property type="molecule type" value="Genomic_DNA"/>
</dbReference>
<proteinExistence type="predicted"/>
<evidence type="ECO:0000256" key="1">
    <source>
        <dbReference type="ARBA" id="ARBA00022614"/>
    </source>
</evidence>
<dbReference type="SUPFAM" id="SSF52058">
    <property type="entry name" value="L domain-like"/>
    <property type="match status" value="1"/>
</dbReference>
<dbReference type="SMART" id="SM00365">
    <property type="entry name" value="LRR_SD22"/>
    <property type="match status" value="3"/>
</dbReference>
<dbReference type="AlphaFoldDB" id="A0AA86N878"/>
<accession>A0AA86N878</accession>
<sequence length="498" mass="58190">MQNNNEAIKIEEMSEQDQHLIQQFQNQVHHGILEIKDNQELTTLDFIKYLQISKLALYGCKNIIRAITCDTIKELYIFNSGFHNVLNIQLNNLEILQLRGNQMENTNKILIKMQNSKYFSQLKELDLSENYTWLQKIHQKMKDIRQNSEPTNNRENLLVDKLNDQKSMIYLVKLTLVGNDISDIDVLETVMNLEELNLSKNYKININPIQHLTKLTKLSLDSCNLTDIQVLSSLTTLISLNLSDNNRIDISPLNNLTKLMYLQLGASGIDDISILRSLINLKYLDISNNTFNDISPLQYLLNLTYLNITCSEIQDFSILRKLINLEQLIMTQNCNVDITSLQYLIKLRKLDLSKCGLYYISALRPLVNLQELILVDNYINDISPLIQLQNLIKLYLNDNRITNIQNLQKHPNFQYFYINDQIQPIEQEQRIYSQIKNIDTSTILLQNTNLKRKHINTSVQSMKRRIPQLMQNLTINHLKFSRSIVQLLDQLETIEFCQ</sequence>
<comment type="caution">
    <text evidence="3">The sequence shown here is derived from an EMBL/GenBank/DDBJ whole genome shotgun (WGS) entry which is preliminary data.</text>
</comment>
<reference evidence="4 5" key="2">
    <citation type="submission" date="2024-07" db="EMBL/GenBank/DDBJ databases">
        <authorList>
            <person name="Akdeniz Z."/>
        </authorList>
    </citation>
    <scope>NUCLEOTIDE SEQUENCE [LARGE SCALE GENOMIC DNA]</scope>
</reference>
<dbReference type="PROSITE" id="PS51450">
    <property type="entry name" value="LRR"/>
    <property type="match status" value="6"/>
</dbReference>
<gene>
    <name evidence="3" type="ORF">HINF_LOCUS2156</name>
    <name evidence="4" type="ORF">HINF_LOCUS61135</name>
</gene>
<dbReference type="Gene3D" id="3.80.10.10">
    <property type="entry name" value="Ribonuclease Inhibitor"/>
    <property type="match status" value="1"/>
</dbReference>
<evidence type="ECO:0000313" key="3">
    <source>
        <dbReference type="EMBL" id="CAI9914511.1"/>
    </source>
</evidence>
<keyword evidence="1" id="KW-0433">Leucine-rich repeat</keyword>
<dbReference type="InterPro" id="IPR050836">
    <property type="entry name" value="SDS22/Internalin_LRR"/>
</dbReference>
<reference evidence="3" key="1">
    <citation type="submission" date="2023-06" db="EMBL/GenBank/DDBJ databases">
        <authorList>
            <person name="Kurt Z."/>
        </authorList>
    </citation>
    <scope>NUCLEOTIDE SEQUENCE</scope>
</reference>
<evidence type="ECO:0000313" key="4">
    <source>
        <dbReference type="EMBL" id="CAL6082343.1"/>
    </source>
</evidence>
<dbReference type="InterPro" id="IPR001611">
    <property type="entry name" value="Leu-rich_rpt"/>
</dbReference>
<name>A0AA86N878_9EUKA</name>
<dbReference type="InterPro" id="IPR032675">
    <property type="entry name" value="LRR_dom_sf"/>
</dbReference>
<protein>
    <submittedName>
        <fullName evidence="3">Leucine-rich repeat domain-containing protein</fullName>
    </submittedName>
    <submittedName>
        <fullName evidence="4">Leucine-rich_repeat domain-containing protein</fullName>
    </submittedName>
</protein>
<dbReference type="PANTHER" id="PTHR46652:SF3">
    <property type="entry name" value="LEUCINE-RICH REPEAT-CONTAINING PROTEIN 9"/>
    <property type="match status" value="1"/>
</dbReference>
<organism evidence="3">
    <name type="scientific">Hexamita inflata</name>
    <dbReference type="NCBI Taxonomy" id="28002"/>
    <lineage>
        <taxon>Eukaryota</taxon>
        <taxon>Metamonada</taxon>
        <taxon>Diplomonadida</taxon>
        <taxon>Hexamitidae</taxon>
        <taxon>Hexamitinae</taxon>
        <taxon>Hexamita</taxon>
    </lineage>
</organism>
<keyword evidence="2" id="KW-0677">Repeat</keyword>
<evidence type="ECO:0000256" key="2">
    <source>
        <dbReference type="ARBA" id="ARBA00022737"/>
    </source>
</evidence>
<dbReference type="PANTHER" id="PTHR46652">
    <property type="entry name" value="LEUCINE-RICH REPEAT AND IQ DOMAIN-CONTAINING PROTEIN 1-RELATED"/>
    <property type="match status" value="1"/>
</dbReference>
<keyword evidence="5" id="KW-1185">Reference proteome</keyword>
<dbReference type="Proteomes" id="UP001642409">
    <property type="component" value="Unassembled WGS sequence"/>
</dbReference>
<evidence type="ECO:0000313" key="5">
    <source>
        <dbReference type="Proteomes" id="UP001642409"/>
    </source>
</evidence>
<dbReference type="EMBL" id="CATOUU010000051">
    <property type="protein sequence ID" value="CAI9914511.1"/>
    <property type="molecule type" value="Genomic_DNA"/>
</dbReference>